<proteinExistence type="predicted"/>
<dbReference type="Proteomes" id="UP000230750">
    <property type="component" value="Unassembled WGS sequence"/>
</dbReference>
<evidence type="ECO:0000256" key="1">
    <source>
        <dbReference type="SAM" id="Phobius"/>
    </source>
</evidence>
<dbReference type="PANTHER" id="PTHR13605:SF4">
    <property type="entry name" value="ER MEMBRANE PROTEIN COMPLEX SUBUNIT 7"/>
    <property type="match status" value="1"/>
</dbReference>
<dbReference type="AlphaFoldDB" id="A0A2G8LC08"/>
<dbReference type="PANTHER" id="PTHR13605">
    <property type="entry name" value="ER MEMBRANE PROTEIN COMPLEX SUBUNIT 7"/>
    <property type="match status" value="1"/>
</dbReference>
<accession>A0A2G8LC08</accession>
<name>A0A2G8LC08_STIJA</name>
<organism evidence="2 3">
    <name type="scientific">Stichopus japonicus</name>
    <name type="common">Sea cucumber</name>
    <dbReference type="NCBI Taxonomy" id="307972"/>
    <lineage>
        <taxon>Eukaryota</taxon>
        <taxon>Metazoa</taxon>
        <taxon>Echinodermata</taxon>
        <taxon>Eleutherozoa</taxon>
        <taxon>Echinozoa</taxon>
        <taxon>Holothuroidea</taxon>
        <taxon>Aspidochirotacea</taxon>
        <taxon>Aspidochirotida</taxon>
        <taxon>Stichopodidae</taxon>
        <taxon>Apostichopus</taxon>
    </lineage>
</organism>
<gene>
    <name evidence="2" type="ORF">BSL78_05310</name>
</gene>
<evidence type="ECO:0000313" key="2">
    <source>
        <dbReference type="EMBL" id="PIK57784.1"/>
    </source>
</evidence>
<dbReference type="GO" id="GO:0072546">
    <property type="term" value="C:EMC complex"/>
    <property type="evidence" value="ECO:0007669"/>
    <property type="project" value="TreeGrafter"/>
</dbReference>
<reference evidence="2 3" key="1">
    <citation type="journal article" date="2017" name="PLoS Biol.">
        <title>The sea cucumber genome provides insights into morphological evolution and visceral regeneration.</title>
        <authorList>
            <person name="Zhang X."/>
            <person name="Sun L."/>
            <person name="Yuan J."/>
            <person name="Sun Y."/>
            <person name="Gao Y."/>
            <person name="Zhang L."/>
            <person name="Li S."/>
            <person name="Dai H."/>
            <person name="Hamel J.F."/>
            <person name="Liu C."/>
            <person name="Yu Y."/>
            <person name="Liu S."/>
            <person name="Lin W."/>
            <person name="Guo K."/>
            <person name="Jin S."/>
            <person name="Xu P."/>
            <person name="Storey K.B."/>
            <person name="Huan P."/>
            <person name="Zhang T."/>
            <person name="Zhou Y."/>
            <person name="Zhang J."/>
            <person name="Lin C."/>
            <person name="Li X."/>
            <person name="Xing L."/>
            <person name="Huo D."/>
            <person name="Sun M."/>
            <person name="Wang L."/>
            <person name="Mercier A."/>
            <person name="Li F."/>
            <person name="Yang H."/>
            <person name="Xiang J."/>
        </authorList>
    </citation>
    <scope>NUCLEOTIDE SEQUENCE [LARGE SCALE GENOMIC DNA]</scope>
    <source>
        <strain evidence="2">Shaxun</strain>
        <tissue evidence="2">Muscle</tissue>
    </source>
</reference>
<keyword evidence="3" id="KW-1185">Reference proteome</keyword>
<comment type="caution">
    <text evidence="2">The sequence shown here is derived from an EMBL/GenBank/DDBJ whole genome shotgun (WGS) entry which is preliminary data.</text>
</comment>
<feature type="transmembrane region" description="Helical" evidence="1">
    <location>
        <begin position="27"/>
        <end position="45"/>
    </location>
</feature>
<keyword evidence="1" id="KW-0472">Membrane</keyword>
<dbReference type="EMBL" id="MRZV01000132">
    <property type="protein sequence ID" value="PIK57784.1"/>
    <property type="molecule type" value="Genomic_DNA"/>
</dbReference>
<keyword evidence="1" id="KW-0812">Transmembrane</keyword>
<dbReference type="InterPro" id="IPR039163">
    <property type="entry name" value="EMC7"/>
</dbReference>
<sequence length="106" mass="12341">MFESVGRKRYFHEREEFTVIDILRSRMVLMMFLPMVILFTALKFLDLDDPEVKQDLNSLNLKERLPELSELIVKLTGKKPLDAKQRTKEITKSQGEVLLGDENATT</sequence>
<keyword evidence="1" id="KW-1133">Transmembrane helix</keyword>
<dbReference type="OrthoDB" id="27095at2759"/>
<protein>
    <submittedName>
        <fullName evidence="2">Uncharacterized protein</fullName>
    </submittedName>
</protein>
<evidence type="ECO:0000313" key="3">
    <source>
        <dbReference type="Proteomes" id="UP000230750"/>
    </source>
</evidence>
<dbReference type="STRING" id="307972.A0A2G8LC08"/>